<dbReference type="Proteomes" id="UP000322899">
    <property type="component" value="Unassembled WGS sequence"/>
</dbReference>
<comment type="caution">
    <text evidence="1">The sequence shown here is derived from an EMBL/GenBank/DDBJ whole genome shotgun (WGS) entry which is preliminary data.</text>
</comment>
<dbReference type="AlphaFoldDB" id="A0A5A8ECK7"/>
<gene>
    <name evidence="1" type="ORF">FNF27_04955</name>
</gene>
<accession>A0A5A8ECK7</accession>
<proteinExistence type="predicted"/>
<protein>
    <submittedName>
        <fullName evidence="1">Uncharacterized protein</fullName>
    </submittedName>
</protein>
<dbReference type="Pfam" id="PF15104">
    <property type="entry name" value="CFAP141"/>
    <property type="match status" value="1"/>
</dbReference>
<dbReference type="EMBL" id="VLTO01000031">
    <property type="protein sequence ID" value="KAA0173621.1"/>
    <property type="molecule type" value="Genomic_DNA"/>
</dbReference>
<evidence type="ECO:0000313" key="2">
    <source>
        <dbReference type="Proteomes" id="UP000322899"/>
    </source>
</evidence>
<evidence type="ECO:0000313" key="1">
    <source>
        <dbReference type="EMBL" id="KAA0173621.1"/>
    </source>
</evidence>
<organism evidence="1 2">
    <name type="scientific">Cafeteria roenbergensis</name>
    <name type="common">Marine flagellate</name>
    <dbReference type="NCBI Taxonomy" id="33653"/>
    <lineage>
        <taxon>Eukaryota</taxon>
        <taxon>Sar</taxon>
        <taxon>Stramenopiles</taxon>
        <taxon>Bigyra</taxon>
        <taxon>Opalozoa</taxon>
        <taxon>Bicosoecida</taxon>
        <taxon>Cafeteriaceae</taxon>
        <taxon>Cafeteria</taxon>
    </lineage>
</organism>
<sequence>MAALPTNVLRSLARQGELERRRADVAEVQRAQQVSKWAEREAKKQGNPKEAARREAKNLEELRVMNEHLVLVRRERMRRLYEEEMAGWERELAAKGLAVERLCT</sequence>
<name>A0A5A8ECK7_CAFRO</name>
<reference evidence="1 2" key="1">
    <citation type="submission" date="2019-07" db="EMBL/GenBank/DDBJ databases">
        <title>Genomes of Cafeteria roenbergensis.</title>
        <authorList>
            <person name="Fischer M.G."/>
            <person name="Hackl T."/>
            <person name="Roman M."/>
        </authorList>
    </citation>
    <scope>NUCLEOTIDE SEQUENCE [LARGE SCALE GENOMIC DNA]</scope>
    <source>
        <strain evidence="1 2">E4-10P</strain>
    </source>
</reference>
<dbReference type="InterPro" id="IPR029375">
    <property type="entry name" value="CFAP141"/>
</dbReference>